<feature type="binding site" evidence="5">
    <location>
        <position position="277"/>
    </location>
    <ligand>
        <name>substrate</name>
    </ligand>
</feature>
<dbReference type="GO" id="GO:0009089">
    <property type="term" value="P:lysine biosynthetic process via diaminopimelate"/>
    <property type="evidence" value="ECO:0007669"/>
    <property type="project" value="UniProtKB-UniRule"/>
</dbReference>
<dbReference type="EC" id="4.1.1.20" evidence="5 6"/>
<proteinExistence type="inferred from homology"/>
<evidence type="ECO:0000256" key="7">
    <source>
        <dbReference type="PIRSR" id="PIRSR600183-50"/>
    </source>
</evidence>
<keyword evidence="5 8" id="KW-0457">Lysine biosynthesis</keyword>
<feature type="binding site" evidence="5">
    <location>
        <position position="344"/>
    </location>
    <ligand>
        <name>substrate</name>
    </ligand>
</feature>
<dbReference type="FunFam" id="3.20.20.10:FF:000003">
    <property type="entry name" value="Diaminopimelate decarboxylase"/>
    <property type="match status" value="1"/>
</dbReference>
<gene>
    <name evidence="5" type="primary">lysA</name>
    <name evidence="10" type="ORF">GGR89_000916</name>
</gene>
<organism evidence="10 11">
    <name type="scientific">Sphingomonas trueperi</name>
    <dbReference type="NCBI Taxonomy" id="53317"/>
    <lineage>
        <taxon>Bacteria</taxon>
        <taxon>Pseudomonadati</taxon>
        <taxon>Pseudomonadota</taxon>
        <taxon>Alphaproteobacteria</taxon>
        <taxon>Sphingomonadales</taxon>
        <taxon>Sphingomonadaceae</taxon>
        <taxon>Sphingomonas</taxon>
    </lineage>
</organism>
<evidence type="ECO:0000256" key="5">
    <source>
        <dbReference type="HAMAP-Rule" id="MF_02120"/>
    </source>
</evidence>
<evidence type="ECO:0000256" key="4">
    <source>
        <dbReference type="ARBA" id="ARBA00023239"/>
    </source>
</evidence>
<feature type="domain" description="Orn/DAP/Arg decarboxylase 2 N-terminal" evidence="9">
    <location>
        <begin position="41"/>
        <end position="281"/>
    </location>
</feature>
<sequence>MSFQMRDGVLHVEGVPLPVIADAAGTPAYVYAATALHDAARSFVDALAPIARKQLLYAVKANPHPAILPTLAGFGFGADIVSGGELQAAQAGGIAPADIVYSGLGKTREEMGAVLDAGIGRFNIEHAREGEVLSALACARGMRATALLRVNPLVDAQTHAKISTALTDSKFGIPYPEAIGMYHRLAALPGLNLQGLAVHIGSQITDLSPLQAAYRRAGTLVAALRTDGHCITHADLGGGLGVSYRAGAPGADVAACGAMVARETEGWDVTLLFEPGRFLVAQAGVLLTRVLWVKPGQPHPFVIVDAAMNDLARPALYDAWHEFIAVRPRDREHFAAHVVGPVCESGDSFAHPRAIDRVEEGDLAVLATAGAYGAAMASTYNARALVSELWVDGDRFDVGSDRMPAALARPQRVPRWMAVSGQRAAVGR</sequence>
<dbReference type="InterPro" id="IPR009006">
    <property type="entry name" value="Ala_racemase/Decarboxylase_C"/>
</dbReference>
<comment type="pathway">
    <text evidence="5 8">Amino-acid biosynthesis; L-lysine biosynthesis via DAP pathway; L-lysine from DL-2,6-diaminopimelate: step 1/1.</text>
</comment>
<evidence type="ECO:0000256" key="1">
    <source>
        <dbReference type="ARBA" id="ARBA00001933"/>
    </source>
</evidence>
<feature type="modified residue" description="N6-(pyridoxal phosphate)lysine" evidence="5 7">
    <location>
        <position position="60"/>
    </location>
</feature>
<dbReference type="Pfam" id="PF02784">
    <property type="entry name" value="Orn_Arg_deC_N"/>
    <property type="match status" value="1"/>
</dbReference>
<evidence type="ECO:0000313" key="11">
    <source>
        <dbReference type="Proteomes" id="UP000531251"/>
    </source>
</evidence>
<dbReference type="Gene3D" id="2.40.37.10">
    <property type="entry name" value="Lyase, Ornithine Decarboxylase, Chain A, domain 1"/>
    <property type="match status" value="1"/>
</dbReference>
<comment type="subunit">
    <text evidence="5">Homodimer.</text>
</comment>
<protein>
    <recommendedName>
        <fullName evidence="5 6">Diaminopimelate decarboxylase</fullName>
        <shortName evidence="5">DAP decarboxylase</shortName>
        <shortName evidence="5">DAPDC</shortName>
        <ecNumber evidence="5 6">4.1.1.20</ecNumber>
    </recommendedName>
</protein>
<feature type="active site" description="Proton donor" evidence="7">
    <location>
        <position position="343"/>
    </location>
</feature>
<dbReference type="AlphaFoldDB" id="A0A7X6BC76"/>
<comment type="similarity">
    <text evidence="5">Belongs to the Orn/Lys/Arg decarboxylase class-II family. LysA subfamily.</text>
</comment>
<dbReference type="PRINTS" id="PR01179">
    <property type="entry name" value="ODADCRBXLASE"/>
</dbReference>
<feature type="binding site" evidence="5">
    <location>
        <position position="239"/>
    </location>
    <ligand>
        <name>pyridoxal 5'-phosphate</name>
        <dbReference type="ChEBI" id="CHEBI:597326"/>
    </ligand>
</feature>
<comment type="cofactor">
    <cofactor evidence="1 5 7 8">
        <name>pyridoxal 5'-phosphate</name>
        <dbReference type="ChEBI" id="CHEBI:597326"/>
    </cofactor>
</comment>
<name>A0A7X6BC76_9SPHN</name>
<keyword evidence="2 5" id="KW-0210">Decarboxylase</keyword>
<feature type="binding site" evidence="5">
    <location>
        <position position="372"/>
    </location>
    <ligand>
        <name>substrate</name>
    </ligand>
</feature>
<dbReference type="PRINTS" id="PR01181">
    <property type="entry name" value="DAPDCRBXLASE"/>
</dbReference>
<feature type="binding site" evidence="5">
    <location>
        <position position="317"/>
    </location>
    <ligand>
        <name>substrate</name>
    </ligand>
</feature>
<evidence type="ECO:0000259" key="9">
    <source>
        <dbReference type="Pfam" id="PF02784"/>
    </source>
</evidence>
<feature type="binding site" evidence="5">
    <location>
        <position position="313"/>
    </location>
    <ligand>
        <name>substrate</name>
    </ligand>
</feature>
<dbReference type="NCBIfam" id="TIGR01048">
    <property type="entry name" value="lysA"/>
    <property type="match status" value="1"/>
</dbReference>
<comment type="caution">
    <text evidence="10">The sequence shown here is derived from an EMBL/GenBank/DDBJ whole genome shotgun (WGS) entry which is preliminary data.</text>
</comment>
<dbReference type="EMBL" id="JAATJB010000002">
    <property type="protein sequence ID" value="NJB96616.1"/>
    <property type="molecule type" value="Genomic_DNA"/>
</dbReference>
<dbReference type="InterPro" id="IPR022644">
    <property type="entry name" value="De-COase2_N"/>
</dbReference>
<keyword evidence="11" id="KW-1185">Reference proteome</keyword>
<dbReference type="PANTHER" id="PTHR43727">
    <property type="entry name" value="DIAMINOPIMELATE DECARBOXYLASE"/>
    <property type="match status" value="1"/>
</dbReference>
<dbReference type="PANTHER" id="PTHR43727:SF2">
    <property type="entry name" value="GROUP IV DECARBOXYLASE"/>
    <property type="match status" value="1"/>
</dbReference>
<comment type="function">
    <text evidence="5">Specifically catalyzes the decarboxylation of meso-diaminopimelate (meso-DAP) to L-lysine.</text>
</comment>
<keyword evidence="5" id="KW-0028">Amino-acid biosynthesis</keyword>
<dbReference type="PROSITE" id="PS00878">
    <property type="entry name" value="ODR_DC_2_1"/>
    <property type="match status" value="1"/>
</dbReference>
<keyword evidence="3 5" id="KW-0663">Pyridoxal phosphate</keyword>
<dbReference type="InterPro" id="IPR002986">
    <property type="entry name" value="DAP_deCOOHase_LysA"/>
</dbReference>
<dbReference type="UniPathway" id="UPA00034">
    <property type="reaction ID" value="UER00027"/>
</dbReference>
<dbReference type="Gene3D" id="3.20.20.10">
    <property type="entry name" value="Alanine racemase"/>
    <property type="match status" value="1"/>
</dbReference>
<evidence type="ECO:0000313" key="10">
    <source>
        <dbReference type="EMBL" id="NJB96616.1"/>
    </source>
</evidence>
<dbReference type="RefSeq" id="WP_125975696.1">
    <property type="nucleotide sequence ID" value="NZ_BAAADY010000017.1"/>
</dbReference>
<dbReference type="CDD" id="cd06828">
    <property type="entry name" value="PLPDE_III_DapDC"/>
    <property type="match status" value="1"/>
</dbReference>
<evidence type="ECO:0000256" key="3">
    <source>
        <dbReference type="ARBA" id="ARBA00022898"/>
    </source>
</evidence>
<comment type="catalytic activity">
    <reaction evidence="5 8">
        <text>meso-2,6-diaminopimelate + H(+) = L-lysine + CO2</text>
        <dbReference type="Rhea" id="RHEA:15101"/>
        <dbReference type="ChEBI" id="CHEBI:15378"/>
        <dbReference type="ChEBI" id="CHEBI:16526"/>
        <dbReference type="ChEBI" id="CHEBI:32551"/>
        <dbReference type="ChEBI" id="CHEBI:57791"/>
        <dbReference type="EC" id="4.1.1.20"/>
    </reaction>
</comment>
<evidence type="ECO:0000256" key="2">
    <source>
        <dbReference type="ARBA" id="ARBA00022793"/>
    </source>
</evidence>
<reference evidence="10 11" key="1">
    <citation type="submission" date="2020-03" db="EMBL/GenBank/DDBJ databases">
        <title>Genomic Encyclopedia of Type Strains, Phase IV (KMG-IV): sequencing the most valuable type-strain genomes for metagenomic binning, comparative biology and taxonomic classification.</title>
        <authorList>
            <person name="Goeker M."/>
        </authorList>
    </citation>
    <scope>NUCLEOTIDE SEQUENCE [LARGE SCALE GENOMIC DNA]</scope>
    <source>
        <strain evidence="10 11">DSM 7225</strain>
    </source>
</reference>
<feature type="binding site" evidence="5">
    <location>
        <position position="372"/>
    </location>
    <ligand>
        <name>pyridoxal 5'-phosphate</name>
        <dbReference type="ChEBI" id="CHEBI:597326"/>
    </ligand>
</feature>
<dbReference type="InterPro" id="IPR022653">
    <property type="entry name" value="De-COase2_pyr-phos_BS"/>
</dbReference>
<dbReference type="SUPFAM" id="SSF51419">
    <property type="entry name" value="PLP-binding barrel"/>
    <property type="match status" value="1"/>
</dbReference>
<dbReference type="HAMAP" id="MF_02120">
    <property type="entry name" value="LysA"/>
    <property type="match status" value="1"/>
</dbReference>
<evidence type="ECO:0000256" key="6">
    <source>
        <dbReference type="NCBIfam" id="TIGR01048"/>
    </source>
</evidence>
<feature type="binding site" evidence="5">
    <location>
        <begin position="274"/>
        <end position="277"/>
    </location>
    <ligand>
        <name>pyridoxal 5'-phosphate</name>
        <dbReference type="ChEBI" id="CHEBI:597326"/>
    </ligand>
</feature>
<evidence type="ECO:0000256" key="8">
    <source>
        <dbReference type="RuleBase" id="RU003738"/>
    </source>
</evidence>
<dbReference type="Proteomes" id="UP000531251">
    <property type="component" value="Unassembled WGS sequence"/>
</dbReference>
<dbReference type="InterPro" id="IPR000183">
    <property type="entry name" value="Orn/DAP/Arg_de-COase"/>
</dbReference>
<dbReference type="SUPFAM" id="SSF50621">
    <property type="entry name" value="Alanine racemase C-terminal domain-like"/>
    <property type="match status" value="1"/>
</dbReference>
<dbReference type="GO" id="GO:0008836">
    <property type="term" value="F:diaminopimelate decarboxylase activity"/>
    <property type="evidence" value="ECO:0007669"/>
    <property type="project" value="UniProtKB-UniRule"/>
</dbReference>
<dbReference type="GO" id="GO:0030170">
    <property type="term" value="F:pyridoxal phosphate binding"/>
    <property type="evidence" value="ECO:0007669"/>
    <property type="project" value="UniProtKB-UniRule"/>
</dbReference>
<accession>A0A7X6BC76</accession>
<keyword evidence="4 5" id="KW-0456">Lyase</keyword>
<dbReference type="InterPro" id="IPR029066">
    <property type="entry name" value="PLP-binding_barrel"/>
</dbReference>